<dbReference type="PATRIC" id="fig|1082931.4.peg.2815"/>
<evidence type="ECO:0000313" key="2">
    <source>
        <dbReference type="Proteomes" id="UP000008850"/>
    </source>
</evidence>
<protein>
    <submittedName>
        <fullName evidence="1">Uncharacterized protein</fullName>
    </submittedName>
</protein>
<dbReference type="PIRSF" id="PIRSF036055">
    <property type="entry name" value="UCP036055"/>
    <property type="match status" value="1"/>
</dbReference>
<accession>G4RDR8</accession>
<name>G4RDR8_PELHB</name>
<organism evidence="1 2">
    <name type="scientific">Pelagibacterium halotolerans (strain DSM 22347 / JCM 15775 / CGMCC 1.7692 / B2)</name>
    <dbReference type="NCBI Taxonomy" id="1082931"/>
    <lineage>
        <taxon>Bacteria</taxon>
        <taxon>Pseudomonadati</taxon>
        <taxon>Pseudomonadota</taxon>
        <taxon>Alphaproteobacteria</taxon>
        <taxon>Hyphomicrobiales</taxon>
        <taxon>Devosiaceae</taxon>
        <taxon>Pelagibacterium</taxon>
    </lineage>
</organism>
<sequence>MSALTIYENAPLGSLIRYSDGTPRPPARFTRKLKAWEHRNGIGRLVRKEPPHERPTYSSPATFVLHEGKFSASGVTLISVMCSYIVDSDLSFEVAERPAIGMVRVIQPLGENAELLHLAESREAAELWVSRKGYSSARLEEITADEVGADVVEGRAAMPAAVL</sequence>
<dbReference type="eggNOG" id="ENOG502Z8T9">
    <property type="taxonomic scope" value="Bacteria"/>
</dbReference>
<proteinExistence type="predicted"/>
<gene>
    <name evidence="1" type="ordered locus">KKY_2848</name>
</gene>
<dbReference type="Proteomes" id="UP000008850">
    <property type="component" value="Chromosome"/>
</dbReference>
<keyword evidence="2" id="KW-1185">Reference proteome</keyword>
<reference evidence="1 2" key="1">
    <citation type="journal article" date="2012" name="J. Bacteriol.">
        <title>Complete genome sequence of Pelagibacterium halotolerans B2T.</title>
        <authorList>
            <person name="Huo Y.Y."/>
            <person name="Cheng H."/>
            <person name="Han X.F."/>
            <person name="Jiang X.W."/>
            <person name="Sun C."/>
            <person name="Zhang X.Q."/>
            <person name="Zhu X.F."/>
            <person name="Liu Y.F."/>
            <person name="Li P.F."/>
            <person name="Ni P.X."/>
            <person name="Wu M."/>
        </authorList>
    </citation>
    <scope>NUCLEOTIDE SEQUENCE [LARGE SCALE GENOMIC DNA]</scope>
    <source>
        <strain evidence="2">DSM 22347 / JCM 15775 / CGMCC 1.7692 / B2</strain>
    </source>
</reference>
<dbReference type="KEGG" id="phl:KKY_2848"/>
<dbReference type="EMBL" id="CP003075">
    <property type="protein sequence ID" value="AEQ52854.1"/>
    <property type="molecule type" value="Genomic_DNA"/>
</dbReference>
<dbReference type="RefSeq" id="WP_014132001.1">
    <property type="nucleotide sequence ID" value="NC_016078.1"/>
</dbReference>
<dbReference type="AlphaFoldDB" id="G4RDR8"/>
<evidence type="ECO:0000313" key="1">
    <source>
        <dbReference type="EMBL" id="AEQ52854.1"/>
    </source>
</evidence>
<dbReference type="InterPro" id="IPR017042">
    <property type="entry name" value="UCP036055"/>
</dbReference>
<dbReference type="HOGENOM" id="CLU_1674223_0_0_5"/>
<dbReference type="STRING" id="1082931.KKY_2848"/>